<feature type="transmembrane region" description="Helical" evidence="7">
    <location>
        <begin position="20"/>
        <end position="46"/>
    </location>
</feature>
<accession>A0ABQ5N7W6</accession>
<keyword evidence="4 7" id="KW-0812">Transmembrane</keyword>
<dbReference type="RefSeq" id="WP_264850508.1">
    <property type="nucleotide sequence ID" value="NZ_BRXR01000001.1"/>
</dbReference>
<proteinExistence type="inferred from homology"/>
<evidence type="ECO:0000256" key="4">
    <source>
        <dbReference type="ARBA" id="ARBA00022692"/>
    </source>
</evidence>
<evidence type="ECO:0000256" key="1">
    <source>
        <dbReference type="ARBA" id="ARBA00004651"/>
    </source>
</evidence>
<feature type="transmembrane region" description="Helical" evidence="7">
    <location>
        <begin position="116"/>
        <end position="140"/>
    </location>
</feature>
<dbReference type="Gene3D" id="1.10.3720.10">
    <property type="entry name" value="MetI-like"/>
    <property type="match status" value="1"/>
</dbReference>
<dbReference type="Pfam" id="PF00528">
    <property type="entry name" value="BPD_transp_1"/>
    <property type="match status" value="1"/>
</dbReference>
<dbReference type="InterPro" id="IPR035906">
    <property type="entry name" value="MetI-like_sf"/>
</dbReference>
<evidence type="ECO:0000259" key="8">
    <source>
        <dbReference type="PROSITE" id="PS50928"/>
    </source>
</evidence>
<evidence type="ECO:0000313" key="10">
    <source>
        <dbReference type="Proteomes" id="UP001208567"/>
    </source>
</evidence>
<dbReference type="SUPFAM" id="SSF160964">
    <property type="entry name" value="MalF N-terminal region-like"/>
    <property type="match status" value="1"/>
</dbReference>
<dbReference type="PROSITE" id="PS50928">
    <property type="entry name" value="ABC_TM1"/>
    <property type="match status" value="1"/>
</dbReference>
<comment type="subcellular location">
    <subcellularLocation>
        <location evidence="1 7">Cell membrane</location>
        <topology evidence="1 7">Multi-pass membrane protein</topology>
    </subcellularLocation>
</comment>
<evidence type="ECO:0000256" key="3">
    <source>
        <dbReference type="ARBA" id="ARBA00022475"/>
    </source>
</evidence>
<dbReference type="SUPFAM" id="SSF161098">
    <property type="entry name" value="MetI-like"/>
    <property type="match status" value="1"/>
</dbReference>
<keyword evidence="3" id="KW-1003">Cell membrane</keyword>
<evidence type="ECO:0000256" key="7">
    <source>
        <dbReference type="RuleBase" id="RU363032"/>
    </source>
</evidence>
<dbReference type="EMBL" id="BRXR01000001">
    <property type="protein sequence ID" value="GLC31231.1"/>
    <property type="molecule type" value="Genomic_DNA"/>
</dbReference>
<feature type="domain" description="ABC transmembrane type-1" evidence="8">
    <location>
        <begin position="81"/>
        <end position="291"/>
    </location>
</feature>
<sequence>MDTAAATSSLENKRSKFGKYLFLLPAVSLLLLFFIFPILLTVIFSFSNLTLTGSESQNFQFIGLENYTQMFRDPQVFKSIVNTVIFLVFSSLIGQQVFGFLIAILMKNKNTIFRRVVGTIVLAGWVMPEVVCALCMANFLNDSGTLNSVIKLFGGTPVQWLYKFPMFSIIIANAWHGTAFSMLVYQAALDDVPTDIEEAAVVDGASNFTILLKIILPNIKGSIITNMMLNTLSTLGVFGLIYMMTGGGPGDSTTTLPLLMYSEAFGSFQIGYGTAISMILLAIGVILSFFYVKASKVKI</sequence>
<dbReference type="PANTHER" id="PTHR43005">
    <property type="entry name" value="BLR7065 PROTEIN"/>
    <property type="match status" value="1"/>
</dbReference>
<keyword evidence="10" id="KW-1185">Reference proteome</keyword>
<keyword evidence="5 7" id="KW-1133">Transmembrane helix</keyword>
<feature type="transmembrane region" description="Helical" evidence="7">
    <location>
        <begin position="223"/>
        <end position="244"/>
    </location>
</feature>
<gene>
    <name evidence="9" type="ORF">bsdE14_26410</name>
</gene>
<dbReference type="PANTHER" id="PTHR43005:SF1">
    <property type="entry name" value="SPERMIDINE_PUTRESCINE TRANSPORT SYSTEM PERMEASE PROTEIN"/>
    <property type="match status" value="1"/>
</dbReference>
<dbReference type="CDD" id="cd06261">
    <property type="entry name" value="TM_PBP2"/>
    <property type="match status" value="1"/>
</dbReference>
<feature type="transmembrane region" description="Helical" evidence="7">
    <location>
        <begin position="80"/>
        <end position="104"/>
    </location>
</feature>
<evidence type="ECO:0000256" key="5">
    <source>
        <dbReference type="ARBA" id="ARBA00022989"/>
    </source>
</evidence>
<comment type="caution">
    <text evidence="9">The sequence shown here is derived from an EMBL/GenBank/DDBJ whole genome shotgun (WGS) entry which is preliminary data.</text>
</comment>
<protein>
    <submittedName>
        <fullName evidence="9">Amino acid ABC transporter permease</fullName>
    </submittedName>
</protein>
<feature type="transmembrane region" description="Helical" evidence="7">
    <location>
        <begin position="160"/>
        <end position="185"/>
    </location>
</feature>
<evidence type="ECO:0000256" key="6">
    <source>
        <dbReference type="ARBA" id="ARBA00023136"/>
    </source>
</evidence>
<dbReference type="Proteomes" id="UP001208567">
    <property type="component" value="Unassembled WGS sequence"/>
</dbReference>
<keyword evidence="6 7" id="KW-0472">Membrane</keyword>
<name>A0ABQ5N7W6_9CLOT</name>
<evidence type="ECO:0000313" key="9">
    <source>
        <dbReference type="EMBL" id="GLC31231.1"/>
    </source>
</evidence>
<dbReference type="InterPro" id="IPR000515">
    <property type="entry name" value="MetI-like"/>
</dbReference>
<reference evidence="9 10" key="1">
    <citation type="journal article" date="2024" name="Int. J. Syst. Evol. Microbiol.">
        <title>Clostridium omnivorum sp. nov., isolated from anoxic soil under the treatment of reductive soil disinfestation.</title>
        <authorList>
            <person name="Ueki A."/>
            <person name="Tonouchi A."/>
            <person name="Kaku N."/>
            <person name="Honma S."/>
            <person name="Ueki K."/>
        </authorList>
    </citation>
    <scope>NUCLEOTIDE SEQUENCE [LARGE SCALE GENOMIC DNA]</scope>
    <source>
        <strain evidence="9 10">E14</strain>
    </source>
</reference>
<feature type="transmembrane region" description="Helical" evidence="7">
    <location>
        <begin position="264"/>
        <end position="292"/>
    </location>
</feature>
<keyword evidence="2 7" id="KW-0813">Transport</keyword>
<evidence type="ECO:0000256" key="2">
    <source>
        <dbReference type="ARBA" id="ARBA00022448"/>
    </source>
</evidence>
<comment type="similarity">
    <text evidence="7">Belongs to the binding-protein-dependent transport system permease family.</text>
</comment>
<organism evidence="9 10">
    <name type="scientific">Clostridium omnivorum</name>
    <dbReference type="NCBI Taxonomy" id="1604902"/>
    <lineage>
        <taxon>Bacteria</taxon>
        <taxon>Bacillati</taxon>
        <taxon>Bacillota</taxon>
        <taxon>Clostridia</taxon>
        <taxon>Eubacteriales</taxon>
        <taxon>Clostridiaceae</taxon>
        <taxon>Clostridium</taxon>
    </lineage>
</organism>